<reference evidence="2" key="1">
    <citation type="submission" date="2023-08" db="EMBL/GenBank/DDBJ databases">
        <authorList>
            <person name="Alioto T."/>
            <person name="Alioto T."/>
            <person name="Gomez Garrido J."/>
        </authorList>
    </citation>
    <scope>NUCLEOTIDE SEQUENCE</scope>
</reference>
<dbReference type="EMBL" id="OX597816">
    <property type="protein sequence ID" value="CAI9720358.1"/>
    <property type="molecule type" value="Genomic_DNA"/>
</dbReference>
<dbReference type="AlphaFoldDB" id="A0AA36ARJ4"/>
<evidence type="ECO:0000313" key="2">
    <source>
        <dbReference type="EMBL" id="CAI9720358.1"/>
    </source>
</evidence>
<keyword evidence="3" id="KW-1185">Reference proteome</keyword>
<organism evidence="2 3">
    <name type="scientific">Octopus vulgaris</name>
    <name type="common">Common octopus</name>
    <dbReference type="NCBI Taxonomy" id="6645"/>
    <lineage>
        <taxon>Eukaryota</taxon>
        <taxon>Metazoa</taxon>
        <taxon>Spiralia</taxon>
        <taxon>Lophotrochozoa</taxon>
        <taxon>Mollusca</taxon>
        <taxon>Cephalopoda</taxon>
        <taxon>Coleoidea</taxon>
        <taxon>Octopodiformes</taxon>
        <taxon>Octopoda</taxon>
        <taxon>Incirrata</taxon>
        <taxon>Octopodidae</taxon>
        <taxon>Octopus</taxon>
    </lineage>
</organism>
<accession>A0AA36ARJ4</accession>
<sequence>MDERDAGLDEREDERKDRKFNEIGVAGRDDDVKICERLEELAEHVGNHSSRIHDGKGASSKGKHQKPRVTSTNLLTRRPSTHI</sequence>
<proteinExistence type="predicted"/>
<dbReference type="Proteomes" id="UP001162480">
    <property type="component" value="Chromosome 3"/>
</dbReference>
<feature type="compositionally biased region" description="Basic and acidic residues" evidence="1">
    <location>
        <begin position="45"/>
        <end position="56"/>
    </location>
</feature>
<evidence type="ECO:0000313" key="3">
    <source>
        <dbReference type="Proteomes" id="UP001162480"/>
    </source>
</evidence>
<name>A0AA36ARJ4_OCTVU</name>
<protein>
    <submittedName>
        <fullName evidence="2">Uncharacterized protein</fullName>
    </submittedName>
</protein>
<gene>
    <name evidence="2" type="ORF">OCTVUL_1B001900</name>
</gene>
<evidence type="ECO:0000256" key="1">
    <source>
        <dbReference type="SAM" id="MobiDB-lite"/>
    </source>
</evidence>
<feature type="region of interest" description="Disordered" evidence="1">
    <location>
        <begin position="45"/>
        <end position="83"/>
    </location>
</feature>